<evidence type="ECO:0000259" key="2">
    <source>
        <dbReference type="PROSITE" id="PS50937"/>
    </source>
</evidence>
<proteinExistence type="predicted"/>
<dbReference type="Proteomes" id="UP000307380">
    <property type="component" value="Unassembled WGS sequence"/>
</dbReference>
<dbReference type="InterPro" id="IPR029442">
    <property type="entry name" value="GyrI-like"/>
</dbReference>
<dbReference type="Pfam" id="PF13411">
    <property type="entry name" value="MerR_1"/>
    <property type="match status" value="1"/>
</dbReference>
<dbReference type="PROSITE" id="PS50937">
    <property type="entry name" value="HTH_MERR_2"/>
    <property type="match status" value="1"/>
</dbReference>
<dbReference type="InterPro" id="IPR009061">
    <property type="entry name" value="DNA-bd_dom_put_sf"/>
</dbReference>
<name>A0A4S4FYD4_9MICO</name>
<dbReference type="InterPro" id="IPR000551">
    <property type="entry name" value="MerR-type_HTH_dom"/>
</dbReference>
<evidence type="ECO:0000256" key="1">
    <source>
        <dbReference type="ARBA" id="ARBA00023125"/>
    </source>
</evidence>
<dbReference type="SMART" id="SM00422">
    <property type="entry name" value="HTH_MERR"/>
    <property type="match status" value="1"/>
</dbReference>
<dbReference type="InterPro" id="IPR047057">
    <property type="entry name" value="MerR_fam"/>
</dbReference>
<keyword evidence="1" id="KW-0238">DNA-binding</keyword>
<dbReference type="SMART" id="SM00871">
    <property type="entry name" value="AraC_E_bind"/>
    <property type="match status" value="1"/>
</dbReference>
<dbReference type="Gene3D" id="3.20.80.10">
    <property type="entry name" value="Regulatory factor, effector binding domain"/>
    <property type="match status" value="1"/>
</dbReference>
<dbReference type="RefSeq" id="WP_136422894.1">
    <property type="nucleotide sequence ID" value="NZ_SSSN01000003.1"/>
</dbReference>
<dbReference type="OrthoDB" id="7849865at2"/>
<dbReference type="PANTHER" id="PTHR30204:SF97">
    <property type="entry name" value="MERR FAMILY REGULATORY PROTEIN"/>
    <property type="match status" value="1"/>
</dbReference>
<evidence type="ECO:0000313" key="4">
    <source>
        <dbReference type="Proteomes" id="UP000307380"/>
    </source>
</evidence>
<keyword evidence="4" id="KW-1185">Reference proteome</keyword>
<dbReference type="GO" id="GO:0003700">
    <property type="term" value="F:DNA-binding transcription factor activity"/>
    <property type="evidence" value="ECO:0007669"/>
    <property type="project" value="InterPro"/>
</dbReference>
<dbReference type="SUPFAM" id="SSF46955">
    <property type="entry name" value="Putative DNA-binding domain"/>
    <property type="match status" value="1"/>
</dbReference>
<dbReference type="InterPro" id="IPR011256">
    <property type="entry name" value="Reg_factor_effector_dom_sf"/>
</dbReference>
<dbReference type="GO" id="GO:0003677">
    <property type="term" value="F:DNA binding"/>
    <property type="evidence" value="ECO:0007669"/>
    <property type="project" value="UniProtKB-KW"/>
</dbReference>
<reference evidence="3 4" key="1">
    <citation type="submission" date="2019-04" db="EMBL/GenBank/DDBJ databases">
        <authorList>
            <person name="Jiang L."/>
        </authorList>
    </citation>
    <scope>NUCLEOTIDE SEQUENCE [LARGE SCALE GENOMIC DNA]</scope>
    <source>
        <strain evidence="3 4">YIM 131861</strain>
    </source>
</reference>
<dbReference type="SUPFAM" id="SSF55136">
    <property type="entry name" value="Probable bacterial effector-binding domain"/>
    <property type="match status" value="1"/>
</dbReference>
<sequence>MYTIGEFAAVGRVSVRMLRHYDSIGLLVPARVDDRTGYRRYSNEQVPRLLRIVELRHLDVGLDRIAEVFAAQDEDEAVRLTLLERRQEIEAMIDHETALLTRIDRRLRQLEGTALMSTPVSYRPLDAITVYAVSGVAPGMGPDHVGPVVGPLIEQLDTALEAARRPILPPAVFWYEPIDDGERLVVNVSQTAEPDPRAGDGYGVVELPAVALAATVLHHGDMTGIGDTWTALVEQLVADGYRLAGANREVYLHAPGHVPGPDWVTEVQVPVERV</sequence>
<protein>
    <submittedName>
        <fullName evidence="3">MerR family transcriptional regulator</fullName>
    </submittedName>
</protein>
<evidence type="ECO:0000313" key="3">
    <source>
        <dbReference type="EMBL" id="THG35458.1"/>
    </source>
</evidence>
<dbReference type="InterPro" id="IPR010499">
    <property type="entry name" value="AraC_E-bd"/>
</dbReference>
<dbReference type="Gene3D" id="1.10.1660.10">
    <property type="match status" value="1"/>
</dbReference>
<accession>A0A4S4FYD4</accession>
<comment type="caution">
    <text evidence="3">The sequence shown here is derived from an EMBL/GenBank/DDBJ whole genome shotgun (WGS) entry which is preliminary data.</text>
</comment>
<feature type="domain" description="HTH merR-type" evidence="2">
    <location>
        <begin position="1"/>
        <end position="71"/>
    </location>
</feature>
<organism evidence="3 4">
    <name type="scientific">Orlajensenia flava</name>
    <dbReference type="NCBI Taxonomy" id="2565934"/>
    <lineage>
        <taxon>Bacteria</taxon>
        <taxon>Bacillati</taxon>
        <taxon>Actinomycetota</taxon>
        <taxon>Actinomycetes</taxon>
        <taxon>Micrococcales</taxon>
        <taxon>Microbacteriaceae</taxon>
        <taxon>Orlajensenia</taxon>
    </lineage>
</organism>
<dbReference type="PANTHER" id="PTHR30204">
    <property type="entry name" value="REDOX-CYCLING DRUG-SENSING TRANSCRIPTIONAL ACTIVATOR SOXR"/>
    <property type="match status" value="1"/>
</dbReference>
<dbReference type="Pfam" id="PF06445">
    <property type="entry name" value="GyrI-like"/>
    <property type="match status" value="1"/>
</dbReference>
<gene>
    <name evidence="3" type="ORF">E6C70_05280</name>
</gene>
<dbReference type="AlphaFoldDB" id="A0A4S4FYD4"/>
<dbReference type="EMBL" id="SSSN01000003">
    <property type="protein sequence ID" value="THG35458.1"/>
    <property type="molecule type" value="Genomic_DNA"/>
</dbReference>
<dbReference type="CDD" id="cd01107">
    <property type="entry name" value="HTH_BmrR"/>
    <property type="match status" value="1"/>
</dbReference>